<evidence type="ECO:0000313" key="3">
    <source>
        <dbReference type="Proteomes" id="UP000027980"/>
    </source>
</evidence>
<dbReference type="GeneID" id="34220437"/>
<dbReference type="GO" id="GO:0004622">
    <property type="term" value="F:phosphatidylcholine lysophospholipase activity"/>
    <property type="evidence" value="ECO:0007669"/>
    <property type="project" value="TreeGrafter"/>
</dbReference>
<keyword evidence="2" id="KW-0378">Hydrolase</keyword>
<gene>
    <name evidence="2" type="ORF">GZ22_10305</name>
</gene>
<dbReference type="AlphaFoldDB" id="A0A075LM35"/>
<dbReference type="KEGG" id="tap:GZ22_10305"/>
<dbReference type="RefSeq" id="WP_038561876.1">
    <property type="nucleotide sequence ID" value="NZ_CP008876.1"/>
</dbReference>
<dbReference type="PANTHER" id="PTHR30383">
    <property type="entry name" value="THIOESTERASE 1/PROTEASE 1/LYSOPHOSPHOLIPASE L1"/>
    <property type="match status" value="1"/>
</dbReference>
<dbReference type="CDD" id="cd01834">
    <property type="entry name" value="SGNH_hydrolase_like_2"/>
    <property type="match status" value="1"/>
</dbReference>
<dbReference type="InterPro" id="IPR036514">
    <property type="entry name" value="SGNH_hydro_sf"/>
</dbReference>
<accession>A0A075LM35</accession>
<dbReference type="SUPFAM" id="SSF52266">
    <property type="entry name" value="SGNH hydrolase"/>
    <property type="match status" value="1"/>
</dbReference>
<sequence length="199" mass="22508">MSQKWVFIGDSITECGRFEDPRDIGNGYVKMIQDELVPKKDVDIFNKGVGGNRVTDLAARWEQDVLSLKPVLVSISIGINDVWRQLDQPQIDQVYPDEFKAVLSNLLAETKHMGAEIFLMEPTIIEENNESKGNQMLIPYVDIVRELAAKYDATLVPTHTAFLQTKKTDLTTDGVHMTDAGNRLMADTWLEAYFATERN</sequence>
<dbReference type="InterPro" id="IPR051532">
    <property type="entry name" value="Ester_Hydrolysis_Enzymes"/>
</dbReference>
<dbReference type="Gene3D" id="3.40.50.1110">
    <property type="entry name" value="SGNH hydrolase"/>
    <property type="match status" value="1"/>
</dbReference>
<dbReference type="OrthoDB" id="9794725at2"/>
<feature type="domain" description="SGNH hydrolase-type esterase" evidence="1">
    <location>
        <begin position="7"/>
        <end position="184"/>
    </location>
</feature>
<proteinExistence type="predicted"/>
<reference evidence="2 3" key="1">
    <citation type="submission" date="2014-07" db="EMBL/GenBank/DDBJ databases">
        <title>Complete genome sequence of a moderately halophilic bacterium Terribacillus aidingensis MP602, isolated from Cryptomeria fortunei in Tianmu mountain in China.</title>
        <authorList>
            <person name="Wang Y."/>
            <person name="Lu P."/>
            <person name="Zhang L."/>
        </authorList>
    </citation>
    <scope>NUCLEOTIDE SEQUENCE [LARGE SCALE GENOMIC DNA]</scope>
    <source>
        <strain evidence="2 3">MP602</strain>
    </source>
</reference>
<dbReference type="EMBL" id="CP008876">
    <property type="protein sequence ID" value="AIF66997.1"/>
    <property type="molecule type" value="Genomic_DNA"/>
</dbReference>
<protein>
    <submittedName>
        <fullName evidence="2">Hydrolase</fullName>
    </submittedName>
</protein>
<dbReference type="PANTHER" id="PTHR30383:SF5">
    <property type="entry name" value="SGNH HYDROLASE-TYPE ESTERASE DOMAIN-CONTAINING PROTEIN"/>
    <property type="match status" value="1"/>
</dbReference>
<dbReference type="Proteomes" id="UP000027980">
    <property type="component" value="Chromosome"/>
</dbReference>
<dbReference type="Pfam" id="PF13472">
    <property type="entry name" value="Lipase_GDSL_2"/>
    <property type="match status" value="1"/>
</dbReference>
<dbReference type="InterPro" id="IPR013830">
    <property type="entry name" value="SGNH_hydro"/>
</dbReference>
<organism evidence="2 3">
    <name type="scientific">Terribacillus saccharophilus</name>
    <dbReference type="NCBI Taxonomy" id="361277"/>
    <lineage>
        <taxon>Bacteria</taxon>
        <taxon>Bacillati</taxon>
        <taxon>Bacillota</taxon>
        <taxon>Bacilli</taxon>
        <taxon>Bacillales</taxon>
        <taxon>Bacillaceae</taxon>
        <taxon>Terribacillus</taxon>
    </lineage>
</organism>
<dbReference type="HOGENOM" id="CLU_051989_5_2_9"/>
<evidence type="ECO:0000313" key="2">
    <source>
        <dbReference type="EMBL" id="AIF66997.1"/>
    </source>
</evidence>
<evidence type="ECO:0000259" key="1">
    <source>
        <dbReference type="Pfam" id="PF13472"/>
    </source>
</evidence>
<name>A0A075LM35_9BACI</name>